<dbReference type="AlphaFoldDB" id="A0A380FY53"/>
<sequence length="233" mass="27143">MKKQERQNQIILAIQQGHKVKASELARQFNVSVRTITRDMAELEAKGVQLYTSKGKRGGYAIHNNEESIQLNLNEQQIIALFLTLIESRSYSTLPYTDSIETIINQCLNLSNVRLRHSLRHMNDFIKFEDTQDITLPQLFADILIYSNERHVMLIDFQEEDKFIAENVIFIGLLCRNGTWLAIIYKIGSGRTRELPVLNIYDISYSFEKTIKTYDITIDNYTEFLNPVEEEEQ</sequence>
<keyword evidence="2" id="KW-0805">Transcription regulation</keyword>
<dbReference type="InterPro" id="IPR051534">
    <property type="entry name" value="CBASS_pafABC_assoc_protein"/>
</dbReference>
<gene>
    <name evidence="6" type="ORF">BJR09_01750</name>
    <name evidence="5" type="ORF">NCTC13830_00711</name>
</gene>
<evidence type="ECO:0000256" key="3">
    <source>
        <dbReference type="ARBA" id="ARBA00023163"/>
    </source>
</evidence>
<evidence type="ECO:0000313" key="5">
    <source>
        <dbReference type="EMBL" id="SUM43186.1"/>
    </source>
</evidence>
<dbReference type="Pfam" id="PF08279">
    <property type="entry name" value="HTH_11"/>
    <property type="match status" value="1"/>
</dbReference>
<organism evidence="5 7">
    <name type="scientific">Staphylococcus petrasii</name>
    <dbReference type="NCBI Taxonomy" id="1276936"/>
    <lineage>
        <taxon>Bacteria</taxon>
        <taxon>Bacillati</taxon>
        <taxon>Bacillota</taxon>
        <taxon>Bacilli</taxon>
        <taxon>Bacillales</taxon>
        <taxon>Staphylococcaceae</taxon>
        <taxon>Staphylococcus</taxon>
    </lineage>
</organism>
<dbReference type="Proteomes" id="UP000254047">
    <property type="component" value="Unassembled WGS sequence"/>
</dbReference>
<keyword evidence="3" id="KW-0804">Transcription</keyword>
<reference evidence="5 7" key="1">
    <citation type="submission" date="2018-06" db="EMBL/GenBank/DDBJ databases">
        <authorList>
            <consortium name="Pathogen Informatics"/>
            <person name="Doyle S."/>
        </authorList>
    </citation>
    <scope>NUCLEOTIDE SEQUENCE [LARGE SCALE GENOMIC DNA]</scope>
    <source>
        <strain evidence="5 7">NCTC13830</strain>
    </source>
</reference>
<dbReference type="PANTHER" id="PTHR34580:SF1">
    <property type="entry name" value="PROTEIN PAFC"/>
    <property type="match status" value="1"/>
</dbReference>
<keyword evidence="8" id="KW-1185">Reference proteome</keyword>
<dbReference type="EMBL" id="UHDO01000001">
    <property type="protein sequence ID" value="SUM43186.1"/>
    <property type="molecule type" value="Genomic_DNA"/>
</dbReference>
<dbReference type="SMART" id="SM00420">
    <property type="entry name" value="HTH_DEOR"/>
    <property type="match status" value="1"/>
</dbReference>
<evidence type="ECO:0000313" key="8">
    <source>
        <dbReference type="Proteomes" id="UP000297598"/>
    </source>
</evidence>
<dbReference type="Gene3D" id="1.10.10.10">
    <property type="entry name" value="Winged helix-like DNA-binding domain superfamily/Winged helix DNA-binding domain"/>
    <property type="match status" value="1"/>
</dbReference>
<evidence type="ECO:0000256" key="2">
    <source>
        <dbReference type="ARBA" id="ARBA00023015"/>
    </source>
</evidence>
<evidence type="ECO:0000313" key="7">
    <source>
        <dbReference type="Proteomes" id="UP000254047"/>
    </source>
</evidence>
<dbReference type="RefSeq" id="WP_103298978.1">
    <property type="nucleotide sequence ID" value="NZ_PPQT01000142.1"/>
</dbReference>
<keyword evidence="1" id="KW-0423">Lactose metabolism</keyword>
<dbReference type="GO" id="GO:0003700">
    <property type="term" value="F:DNA-binding transcription factor activity"/>
    <property type="evidence" value="ECO:0007669"/>
    <property type="project" value="InterPro"/>
</dbReference>
<dbReference type="OrthoDB" id="9815009at2"/>
<dbReference type="GO" id="GO:0005988">
    <property type="term" value="P:lactose metabolic process"/>
    <property type="evidence" value="ECO:0007669"/>
    <property type="project" value="UniProtKB-KW"/>
</dbReference>
<proteinExistence type="predicted"/>
<dbReference type="SUPFAM" id="SSF46785">
    <property type="entry name" value="Winged helix' DNA-binding domain"/>
    <property type="match status" value="1"/>
</dbReference>
<dbReference type="InterPro" id="IPR036390">
    <property type="entry name" value="WH_DNA-bd_sf"/>
</dbReference>
<dbReference type="PROSITE" id="PS51000">
    <property type="entry name" value="HTH_DEOR_2"/>
    <property type="match status" value="1"/>
</dbReference>
<protein>
    <submittedName>
        <fullName evidence="5">DeoR family transcriptional regulator</fullName>
    </submittedName>
    <submittedName>
        <fullName evidence="6">HTH domain-containing protein</fullName>
    </submittedName>
</protein>
<dbReference type="InterPro" id="IPR013196">
    <property type="entry name" value="HTH_11"/>
</dbReference>
<dbReference type="PANTHER" id="PTHR34580">
    <property type="match status" value="1"/>
</dbReference>
<dbReference type="Proteomes" id="UP000297598">
    <property type="component" value="Unassembled WGS sequence"/>
</dbReference>
<feature type="domain" description="HTH deoR-type" evidence="4">
    <location>
        <begin position="3"/>
        <end position="58"/>
    </location>
</feature>
<dbReference type="InterPro" id="IPR036388">
    <property type="entry name" value="WH-like_DNA-bd_sf"/>
</dbReference>
<reference evidence="6 8" key="2">
    <citation type="submission" date="2019-04" db="EMBL/GenBank/DDBJ databases">
        <title>Genomic characterization of Staphylococcus petrasii strains.</title>
        <authorList>
            <person name="Vrbovska V."/>
            <person name="Kovarovic V."/>
            <person name="Maslanova I."/>
            <person name="Indrakova A."/>
            <person name="Petras P."/>
            <person name="Sedo O."/>
            <person name="Svec P."/>
            <person name="Fisarova L."/>
            <person name="Sedlacek I."/>
            <person name="Doskar J."/>
            <person name="Pantucek R."/>
        </authorList>
    </citation>
    <scope>NUCLEOTIDE SEQUENCE [LARGE SCALE GENOMIC DNA]</scope>
    <source>
        <strain evidence="6 8">P5404</strain>
    </source>
</reference>
<dbReference type="EMBL" id="SRLS01000002">
    <property type="protein sequence ID" value="TGE19128.1"/>
    <property type="molecule type" value="Genomic_DNA"/>
</dbReference>
<evidence type="ECO:0000313" key="6">
    <source>
        <dbReference type="EMBL" id="TGE19128.1"/>
    </source>
</evidence>
<evidence type="ECO:0000259" key="4">
    <source>
        <dbReference type="PROSITE" id="PS51000"/>
    </source>
</evidence>
<dbReference type="InterPro" id="IPR001034">
    <property type="entry name" value="DeoR_HTH"/>
</dbReference>
<evidence type="ECO:0000256" key="1">
    <source>
        <dbReference type="ARBA" id="ARBA00022736"/>
    </source>
</evidence>
<accession>A0A380FY53</accession>
<name>A0A380FY53_9STAP</name>